<feature type="compositionally biased region" description="Gly residues" evidence="1">
    <location>
        <begin position="99"/>
        <end position="125"/>
    </location>
</feature>
<evidence type="ECO:0000313" key="4">
    <source>
        <dbReference type="Proteomes" id="UP001141806"/>
    </source>
</evidence>
<comment type="caution">
    <text evidence="3">The sequence shown here is derived from an EMBL/GenBank/DDBJ whole genome shotgun (WGS) entry which is preliminary data.</text>
</comment>
<dbReference type="OrthoDB" id="784693at2759"/>
<gene>
    <name evidence="3" type="ORF">NE237_027450</name>
</gene>
<dbReference type="AlphaFoldDB" id="A0A9Q0GQ63"/>
<dbReference type="EMBL" id="JAMYWD010000012">
    <property type="protein sequence ID" value="KAJ4950618.1"/>
    <property type="molecule type" value="Genomic_DNA"/>
</dbReference>
<sequence>MLCLHLHHHHHRYIILLPMAVPDPKIGNLYVWLLSSLYFVAIITGGVFLLLYISLPESRATHWFPYIGVTLVGIPWLCWTITLFYRCFTPRGDSPARAGGAGVRGGGARGGGGARRGGGGGGGAKAGTSNVDAGGATTSGDASTSSPVGSTDDGTRQVHFGTVILVDEQGGNGTSEQEINGEEDHKRSTSSSSSMDNISVTSHESQIPLKSAMDS</sequence>
<feature type="compositionally biased region" description="Low complexity" evidence="1">
    <location>
        <begin position="132"/>
        <end position="146"/>
    </location>
</feature>
<evidence type="ECO:0000256" key="1">
    <source>
        <dbReference type="SAM" id="MobiDB-lite"/>
    </source>
</evidence>
<proteinExistence type="predicted"/>
<feature type="compositionally biased region" description="Low complexity" evidence="1">
    <location>
        <begin position="189"/>
        <end position="202"/>
    </location>
</feature>
<keyword evidence="2" id="KW-0472">Membrane</keyword>
<accession>A0A9Q0GQ63</accession>
<keyword evidence="2" id="KW-1133">Transmembrane helix</keyword>
<organism evidence="3 4">
    <name type="scientific">Protea cynaroides</name>
    <dbReference type="NCBI Taxonomy" id="273540"/>
    <lineage>
        <taxon>Eukaryota</taxon>
        <taxon>Viridiplantae</taxon>
        <taxon>Streptophyta</taxon>
        <taxon>Embryophyta</taxon>
        <taxon>Tracheophyta</taxon>
        <taxon>Spermatophyta</taxon>
        <taxon>Magnoliopsida</taxon>
        <taxon>Proteales</taxon>
        <taxon>Proteaceae</taxon>
        <taxon>Protea</taxon>
    </lineage>
</organism>
<feature type="transmembrane region" description="Helical" evidence="2">
    <location>
        <begin position="29"/>
        <end position="51"/>
    </location>
</feature>
<dbReference type="PANTHER" id="PTHR34964">
    <property type="entry name" value="MEMBRANE LIPOPROTEIN-RELATED"/>
    <property type="match status" value="1"/>
</dbReference>
<protein>
    <submittedName>
        <fullName evidence="3">Uncharacterized protein</fullName>
    </submittedName>
</protein>
<keyword evidence="2" id="KW-0812">Transmembrane</keyword>
<feature type="transmembrane region" description="Helical" evidence="2">
    <location>
        <begin position="63"/>
        <end position="85"/>
    </location>
</feature>
<feature type="region of interest" description="Disordered" evidence="1">
    <location>
        <begin position="95"/>
        <end position="215"/>
    </location>
</feature>
<dbReference type="PANTHER" id="PTHR34964:SF1">
    <property type="entry name" value="MEMBRANE LIPOPROTEIN"/>
    <property type="match status" value="1"/>
</dbReference>
<dbReference type="Proteomes" id="UP001141806">
    <property type="component" value="Unassembled WGS sequence"/>
</dbReference>
<name>A0A9Q0GQ63_9MAGN</name>
<evidence type="ECO:0000313" key="3">
    <source>
        <dbReference type="EMBL" id="KAJ4950618.1"/>
    </source>
</evidence>
<keyword evidence="4" id="KW-1185">Reference proteome</keyword>
<evidence type="ECO:0000256" key="2">
    <source>
        <dbReference type="SAM" id="Phobius"/>
    </source>
</evidence>
<reference evidence="3" key="1">
    <citation type="journal article" date="2023" name="Plant J.">
        <title>The genome of the king protea, Protea cynaroides.</title>
        <authorList>
            <person name="Chang J."/>
            <person name="Duong T.A."/>
            <person name="Schoeman C."/>
            <person name="Ma X."/>
            <person name="Roodt D."/>
            <person name="Barker N."/>
            <person name="Li Z."/>
            <person name="Van de Peer Y."/>
            <person name="Mizrachi E."/>
        </authorList>
    </citation>
    <scope>NUCLEOTIDE SEQUENCE</scope>
    <source>
        <tissue evidence="3">Young leaves</tissue>
    </source>
</reference>